<evidence type="ECO:0000313" key="2">
    <source>
        <dbReference type="Proteomes" id="UP000289166"/>
    </source>
</evidence>
<dbReference type="EMBL" id="RLII01000001">
    <property type="protein sequence ID" value="RXE60537.1"/>
    <property type="molecule type" value="Genomic_DNA"/>
</dbReference>
<keyword evidence="2" id="KW-1185">Reference proteome</keyword>
<dbReference type="Proteomes" id="UP000289166">
    <property type="component" value="Unassembled WGS sequence"/>
</dbReference>
<evidence type="ECO:0000313" key="1">
    <source>
        <dbReference type="EMBL" id="RXE60537.1"/>
    </source>
</evidence>
<dbReference type="OrthoDB" id="5430574at2"/>
<dbReference type="InterPro" id="IPR014858">
    <property type="entry name" value="BrxB"/>
</dbReference>
<proteinExistence type="predicted"/>
<name>A0A4Q0I927_9FIRM</name>
<dbReference type="RefSeq" id="WP_069194708.1">
    <property type="nucleotide sequence ID" value="NZ_RLII01000001.1"/>
</dbReference>
<accession>A0A4Q0I927</accession>
<organism evidence="1 2">
    <name type="scientific">Acetivibrio mesophilus</name>
    <dbReference type="NCBI Taxonomy" id="2487273"/>
    <lineage>
        <taxon>Bacteria</taxon>
        <taxon>Bacillati</taxon>
        <taxon>Bacillota</taxon>
        <taxon>Clostridia</taxon>
        <taxon>Eubacteriales</taxon>
        <taxon>Oscillospiraceae</taxon>
        <taxon>Acetivibrio</taxon>
    </lineage>
</organism>
<comment type="caution">
    <text evidence="1">The sequence shown here is derived from an EMBL/GenBank/DDBJ whole genome shotgun (WGS) entry which is preliminary data.</text>
</comment>
<dbReference type="AlphaFoldDB" id="A0A4Q0I927"/>
<gene>
    <name evidence="1" type="ORF">EFD62_00955</name>
</gene>
<dbReference type="Pfam" id="PF08747">
    <property type="entry name" value="BrxB"/>
    <property type="match status" value="1"/>
</dbReference>
<sequence>MSKIDVLLKNYEKTISIPWRDLAAAQRVIFAVYQESDERRLKAKITEFELATRNLNHGWVEFNLTDTFSEWMHSQRYAKSYYKNPKLLSNIIHKYSDYIEEKFRRFIDSENITDEDVVALSGVGSIFGFIKVRDLVDRLSPMVKGRLLVFFPGSYENNNYRLLDGYDGWNYHALPITCNKII</sequence>
<protein>
    <submittedName>
        <fullName evidence="1">DUF1788 domain-containing protein</fullName>
    </submittedName>
</protein>
<reference evidence="2" key="1">
    <citation type="submission" date="2018-11" db="EMBL/GenBank/DDBJ databases">
        <title>Genome sequencing of a novel mesophilic and cellulolytic organism within the genus Hungateiclostridium.</title>
        <authorList>
            <person name="Rettenmaier R."/>
            <person name="Liebl W."/>
            <person name="Zverlov V."/>
        </authorList>
    </citation>
    <scope>NUCLEOTIDE SEQUENCE [LARGE SCALE GENOMIC DNA]</scope>
    <source>
        <strain evidence="2">N2K1</strain>
    </source>
</reference>